<feature type="domain" description="DUF1206" evidence="2">
    <location>
        <begin position="187"/>
        <end position="255"/>
    </location>
</feature>
<feature type="transmembrane region" description="Helical" evidence="1">
    <location>
        <begin position="94"/>
        <end position="119"/>
    </location>
</feature>
<dbReference type="EMBL" id="FNPF01000008">
    <property type="protein sequence ID" value="SDY45798.1"/>
    <property type="molecule type" value="Genomic_DNA"/>
</dbReference>
<keyword evidence="4" id="KW-1185">Reference proteome</keyword>
<dbReference type="Pfam" id="PF06724">
    <property type="entry name" value="DUF1206"/>
    <property type="match status" value="3"/>
</dbReference>
<evidence type="ECO:0000256" key="1">
    <source>
        <dbReference type="SAM" id="Phobius"/>
    </source>
</evidence>
<proteinExistence type="predicted"/>
<accession>A0A1H3K2G9</accession>
<dbReference type="OrthoDB" id="5702018at2"/>
<feature type="transmembrane region" description="Helical" evidence="1">
    <location>
        <begin position="139"/>
        <end position="160"/>
    </location>
</feature>
<dbReference type="STRING" id="321339.SAMN05444340_108101"/>
<dbReference type="InterPro" id="IPR009597">
    <property type="entry name" value="DUF1206"/>
</dbReference>
<feature type="transmembrane region" description="Helical" evidence="1">
    <location>
        <begin position="21"/>
        <end position="41"/>
    </location>
</feature>
<evidence type="ECO:0000313" key="3">
    <source>
        <dbReference type="EMBL" id="SDY45798.1"/>
    </source>
</evidence>
<name>A0A1H3K2G9_9RHOB</name>
<gene>
    <name evidence="3" type="ORF">SAMN05444340_108101</name>
</gene>
<keyword evidence="1" id="KW-0812">Transmembrane</keyword>
<feature type="transmembrane region" description="Helical" evidence="1">
    <location>
        <begin position="188"/>
        <end position="207"/>
    </location>
</feature>
<dbReference type="Proteomes" id="UP000199286">
    <property type="component" value="Unassembled WGS sequence"/>
</dbReference>
<keyword evidence="1" id="KW-0472">Membrane</keyword>
<dbReference type="AlphaFoldDB" id="A0A1H3K2G9"/>
<protein>
    <recommendedName>
        <fullName evidence="2">DUF1206 domain-containing protein</fullName>
    </recommendedName>
</protein>
<feature type="transmembrane region" description="Helical" evidence="1">
    <location>
        <begin position="53"/>
        <end position="74"/>
    </location>
</feature>
<evidence type="ECO:0000313" key="4">
    <source>
        <dbReference type="Proteomes" id="UP000199286"/>
    </source>
</evidence>
<feature type="domain" description="DUF1206" evidence="2">
    <location>
        <begin position="99"/>
        <end position="165"/>
    </location>
</feature>
<feature type="transmembrane region" description="Helical" evidence="1">
    <location>
        <begin position="227"/>
        <end position="246"/>
    </location>
</feature>
<dbReference type="RefSeq" id="WP_089883464.1">
    <property type="nucleotide sequence ID" value="NZ_FNPF01000008.1"/>
</dbReference>
<sequence length="285" mass="30038">MSDKAPAWVVPVMQAGYAARAIVYVTVGVLALLASIYGGQAQGTTNALADLRGSWWGVLLLWIVGLGLLCYAAWRFIDAWMDLDTYGSDAKGIFARLALVVTGLVHAALGISALGLAMGDSSGGGNAESLTARVMQMPYGRWLVGLIGLGILGAGIYYAYKGYSRRYQKDIRTNRTTLKLDPLMRGGFLAEGLVVGIVGALVLYAAFTTNPEQAGGIGQALTEIRSVAYGRIALGIVALGLIFFGIENAVEAKYRIVKARAGDSVETLAQRAKNSAERGARKAGA</sequence>
<keyword evidence="1" id="KW-1133">Transmembrane helix</keyword>
<evidence type="ECO:0000259" key="2">
    <source>
        <dbReference type="Pfam" id="PF06724"/>
    </source>
</evidence>
<organism evidence="3 4">
    <name type="scientific">Citreimonas salinaria</name>
    <dbReference type="NCBI Taxonomy" id="321339"/>
    <lineage>
        <taxon>Bacteria</taxon>
        <taxon>Pseudomonadati</taxon>
        <taxon>Pseudomonadota</taxon>
        <taxon>Alphaproteobacteria</taxon>
        <taxon>Rhodobacterales</taxon>
        <taxon>Roseobacteraceae</taxon>
        <taxon>Citreimonas</taxon>
    </lineage>
</organism>
<reference evidence="3 4" key="1">
    <citation type="submission" date="2016-10" db="EMBL/GenBank/DDBJ databases">
        <authorList>
            <person name="de Groot N.N."/>
        </authorList>
    </citation>
    <scope>NUCLEOTIDE SEQUENCE [LARGE SCALE GENOMIC DNA]</scope>
    <source>
        <strain evidence="3 4">DSM 26880</strain>
    </source>
</reference>
<feature type="domain" description="DUF1206" evidence="2">
    <location>
        <begin position="15"/>
        <end position="81"/>
    </location>
</feature>